<organism evidence="7 8">
    <name type="scientific">Thomasclavelia cocleata</name>
    <dbReference type="NCBI Taxonomy" id="69824"/>
    <lineage>
        <taxon>Bacteria</taxon>
        <taxon>Bacillati</taxon>
        <taxon>Bacillota</taxon>
        <taxon>Erysipelotrichia</taxon>
        <taxon>Erysipelotrichales</taxon>
        <taxon>Coprobacillaceae</taxon>
        <taxon>Thomasclavelia</taxon>
    </lineage>
</organism>
<keyword evidence="4 6" id="KW-1133">Transmembrane helix</keyword>
<dbReference type="PANTHER" id="PTHR30250">
    <property type="entry name" value="PST FAMILY PREDICTED COLANIC ACID TRANSPORTER"/>
    <property type="match status" value="1"/>
</dbReference>
<feature type="transmembrane region" description="Helical" evidence="6">
    <location>
        <begin position="42"/>
        <end position="65"/>
    </location>
</feature>
<keyword evidence="5 6" id="KW-0472">Membrane</keyword>
<evidence type="ECO:0000256" key="4">
    <source>
        <dbReference type="ARBA" id="ARBA00022989"/>
    </source>
</evidence>
<accession>A0A829ZEZ2</accession>
<evidence type="ECO:0008006" key="9">
    <source>
        <dbReference type="Google" id="ProtNLM"/>
    </source>
</evidence>
<dbReference type="Proteomes" id="UP000490821">
    <property type="component" value="Unassembled WGS sequence"/>
</dbReference>
<feature type="transmembrane region" description="Helical" evidence="6">
    <location>
        <begin position="12"/>
        <end position="30"/>
    </location>
</feature>
<evidence type="ECO:0000256" key="2">
    <source>
        <dbReference type="ARBA" id="ARBA00022475"/>
    </source>
</evidence>
<evidence type="ECO:0000256" key="3">
    <source>
        <dbReference type="ARBA" id="ARBA00022692"/>
    </source>
</evidence>
<evidence type="ECO:0000313" key="7">
    <source>
        <dbReference type="EMBL" id="GFI41918.1"/>
    </source>
</evidence>
<gene>
    <name evidence="7" type="ORF">IMSAGC017_01964</name>
</gene>
<evidence type="ECO:0000313" key="8">
    <source>
        <dbReference type="Proteomes" id="UP000490821"/>
    </source>
</evidence>
<proteinExistence type="predicted"/>
<keyword evidence="3 6" id="KW-0812">Transmembrane</keyword>
<sequence length="97" mass="11128">MKTNQLKIGVILSYVGMIVQNIISIVYTSLMLRLLGKSEYGLYQLVFSVVSYLGLLSFGFGSTYVRFYSRYKVKDDVDGIARLNGMFITIFFDYCFN</sequence>
<dbReference type="RefSeq" id="WP_172473099.1">
    <property type="nucleotide sequence ID" value="NZ_BLMI01000239.1"/>
</dbReference>
<reference evidence="7 8" key="1">
    <citation type="journal article" date="2020" name="Microbiome">
        <title>Single-cell genomics of uncultured bacteria reveals dietary fiber responders in the mouse gut microbiota.</title>
        <authorList>
            <person name="Chijiiwa R."/>
            <person name="Hosokawa M."/>
            <person name="Kogawa M."/>
            <person name="Nishikawa Y."/>
            <person name="Ide K."/>
            <person name="Sakanashi C."/>
            <person name="Takahashi K."/>
            <person name="Takeyama H."/>
        </authorList>
    </citation>
    <scope>NUCLEOTIDE SEQUENCE [LARGE SCALE GENOMIC DNA]</scope>
    <source>
        <strain evidence="7">IMSAGC_017</strain>
    </source>
</reference>
<dbReference type="InterPro" id="IPR050833">
    <property type="entry name" value="Poly_Biosynth_Transport"/>
</dbReference>
<name>A0A829ZEZ2_9FIRM</name>
<dbReference type="InterPro" id="IPR002797">
    <property type="entry name" value="Polysacc_synth"/>
</dbReference>
<evidence type="ECO:0000256" key="1">
    <source>
        <dbReference type="ARBA" id="ARBA00004651"/>
    </source>
</evidence>
<dbReference type="EMBL" id="BLMI01000239">
    <property type="protein sequence ID" value="GFI41918.1"/>
    <property type="molecule type" value="Genomic_DNA"/>
</dbReference>
<protein>
    <recommendedName>
        <fullName evidence="9">Polysaccharide biosynthesis protein</fullName>
    </recommendedName>
</protein>
<keyword evidence="2" id="KW-1003">Cell membrane</keyword>
<dbReference type="PANTHER" id="PTHR30250:SF11">
    <property type="entry name" value="O-ANTIGEN TRANSPORTER-RELATED"/>
    <property type="match status" value="1"/>
</dbReference>
<evidence type="ECO:0000256" key="6">
    <source>
        <dbReference type="SAM" id="Phobius"/>
    </source>
</evidence>
<dbReference type="AlphaFoldDB" id="A0A829ZEZ2"/>
<comment type="caution">
    <text evidence="7">The sequence shown here is derived from an EMBL/GenBank/DDBJ whole genome shotgun (WGS) entry which is preliminary data.</text>
</comment>
<dbReference type="GO" id="GO:0005886">
    <property type="term" value="C:plasma membrane"/>
    <property type="evidence" value="ECO:0007669"/>
    <property type="project" value="UniProtKB-SubCell"/>
</dbReference>
<evidence type="ECO:0000256" key="5">
    <source>
        <dbReference type="ARBA" id="ARBA00023136"/>
    </source>
</evidence>
<dbReference type="Pfam" id="PF01943">
    <property type="entry name" value="Polysacc_synt"/>
    <property type="match status" value="1"/>
</dbReference>
<comment type="subcellular location">
    <subcellularLocation>
        <location evidence="1">Cell membrane</location>
        <topology evidence="1">Multi-pass membrane protein</topology>
    </subcellularLocation>
</comment>